<feature type="region of interest" description="Disordered" evidence="1">
    <location>
        <begin position="47"/>
        <end position="72"/>
    </location>
</feature>
<evidence type="ECO:0000313" key="3">
    <source>
        <dbReference type="Proteomes" id="UP000719412"/>
    </source>
</evidence>
<evidence type="ECO:0000313" key="2">
    <source>
        <dbReference type="EMBL" id="KAH0821210.1"/>
    </source>
</evidence>
<sequence length="212" mass="23215">MIHYISIVDSNISLDIATEPQTVPIVEIIEAPQEDVIILPEASNEGFNKNEVPHRHSRESTAARSHRAKDRAEPAELIPIPTPIPIPIIHLTLLAPAPNRLPIQPPTPLPTPDFRPLRSPSEQTRSSPVSGPFAPLRANQASPNPPRIPLHPRNPVDTPTRSLATPPRGSSRADRRKYEHPLISLAAEDIPQVTGTIPGGSRLHQVVLLYIV</sequence>
<accession>A0A8J6LGQ1</accession>
<reference evidence="2" key="2">
    <citation type="submission" date="2021-08" db="EMBL/GenBank/DDBJ databases">
        <authorList>
            <person name="Eriksson T."/>
        </authorList>
    </citation>
    <scope>NUCLEOTIDE SEQUENCE</scope>
    <source>
        <strain evidence="2">Stoneville</strain>
        <tissue evidence="2">Whole head</tissue>
    </source>
</reference>
<feature type="compositionally biased region" description="Pro residues" evidence="1">
    <location>
        <begin position="103"/>
        <end position="113"/>
    </location>
</feature>
<gene>
    <name evidence="2" type="ORF">GEV33_001581</name>
</gene>
<comment type="caution">
    <text evidence="2">The sequence shown here is derived from an EMBL/GenBank/DDBJ whole genome shotgun (WGS) entry which is preliminary data.</text>
</comment>
<proteinExistence type="predicted"/>
<dbReference type="Proteomes" id="UP000719412">
    <property type="component" value="Unassembled WGS sequence"/>
</dbReference>
<organism evidence="2 3">
    <name type="scientific">Tenebrio molitor</name>
    <name type="common">Yellow mealworm beetle</name>
    <dbReference type="NCBI Taxonomy" id="7067"/>
    <lineage>
        <taxon>Eukaryota</taxon>
        <taxon>Metazoa</taxon>
        <taxon>Ecdysozoa</taxon>
        <taxon>Arthropoda</taxon>
        <taxon>Hexapoda</taxon>
        <taxon>Insecta</taxon>
        <taxon>Pterygota</taxon>
        <taxon>Neoptera</taxon>
        <taxon>Endopterygota</taxon>
        <taxon>Coleoptera</taxon>
        <taxon>Polyphaga</taxon>
        <taxon>Cucujiformia</taxon>
        <taxon>Tenebrionidae</taxon>
        <taxon>Tenebrio</taxon>
    </lineage>
</organism>
<protein>
    <submittedName>
        <fullName evidence="2">Uncharacterized protein</fullName>
    </submittedName>
</protein>
<feature type="compositionally biased region" description="Basic and acidic residues" evidence="1">
    <location>
        <begin position="51"/>
        <end position="61"/>
    </location>
</feature>
<dbReference type="AlphaFoldDB" id="A0A8J6LGQ1"/>
<keyword evidence="3" id="KW-1185">Reference proteome</keyword>
<feature type="compositionally biased region" description="Polar residues" evidence="1">
    <location>
        <begin position="120"/>
        <end position="129"/>
    </location>
</feature>
<name>A0A8J6LGQ1_TENMO</name>
<feature type="region of interest" description="Disordered" evidence="1">
    <location>
        <begin position="102"/>
        <end position="176"/>
    </location>
</feature>
<reference evidence="2" key="1">
    <citation type="journal article" date="2020" name="J Insects Food Feed">
        <title>The yellow mealworm (Tenebrio molitor) genome: a resource for the emerging insects as food and feed industry.</title>
        <authorList>
            <person name="Eriksson T."/>
            <person name="Andere A."/>
            <person name="Kelstrup H."/>
            <person name="Emery V."/>
            <person name="Picard C."/>
        </authorList>
    </citation>
    <scope>NUCLEOTIDE SEQUENCE</scope>
    <source>
        <strain evidence="2">Stoneville</strain>
        <tissue evidence="2">Whole head</tissue>
    </source>
</reference>
<evidence type="ECO:0000256" key="1">
    <source>
        <dbReference type="SAM" id="MobiDB-lite"/>
    </source>
</evidence>
<dbReference type="EMBL" id="JABDTM020008972">
    <property type="protein sequence ID" value="KAH0821210.1"/>
    <property type="molecule type" value="Genomic_DNA"/>
</dbReference>